<keyword evidence="7" id="KW-1185">Reference proteome</keyword>
<evidence type="ECO:0000313" key="6">
    <source>
        <dbReference type="EMBL" id="MDG5978169.1"/>
    </source>
</evidence>
<sequence length="399" mass="41910">MTPYTARAAIPFFLSPLCDDPDLAARMTRACADVLRSGVYVLGPQVRAFEASLSAMLDAREVVAVSSGSDALCLALAALGVGTLGGGRADDEVMLPAYTFVACAEAVLAAGAQPVFVDCGAGGFLPSLEAHRAAHGGRTRAVLAVGLFGDASGLPALAAYCRMHRLWLVEDIAQCLGASCAAPGEPARMAGTWGDAAAMSFYPTKTLGAAGDAGALAFADARHARQARLLRNHGHEANEHLCLGRNSRMDELQAALLQIALETFPEALARRRRIASRYLAAWAAVPGLTLPPDHVGHAWNYFVVTLDSGVHRDALADALAQEGIATRVYYSIPLHRHRALAAVHGGASLPHSERLAQCSLALPLYPALNEGEINRIVDILPMALRHATVAAAMTARSES</sequence>
<accession>A0A9X4SC66</accession>
<dbReference type="Pfam" id="PF01041">
    <property type="entry name" value="DegT_DnrJ_EryC1"/>
    <property type="match status" value="1"/>
</dbReference>
<dbReference type="Gene3D" id="3.40.640.10">
    <property type="entry name" value="Type I PLP-dependent aspartate aminotransferase-like (Major domain)"/>
    <property type="match status" value="1"/>
</dbReference>
<name>A0A9X4SC66_9BURK</name>
<evidence type="ECO:0000313" key="7">
    <source>
        <dbReference type="Proteomes" id="UP001152876"/>
    </source>
</evidence>
<dbReference type="PIRSF" id="PIRSF000390">
    <property type="entry name" value="PLP_StrS"/>
    <property type="match status" value="1"/>
</dbReference>
<dbReference type="OrthoDB" id="9804264at2"/>
<dbReference type="PANTHER" id="PTHR30244:SF36">
    <property type="entry name" value="3-OXO-GLUCOSE-6-PHOSPHATE:GLUTAMATE AMINOTRANSFERASE"/>
    <property type="match status" value="1"/>
</dbReference>
<dbReference type="AlphaFoldDB" id="A0A9X4SC66"/>
<comment type="caution">
    <text evidence="6">The sequence shown here is derived from an EMBL/GenBank/DDBJ whole genome shotgun (WGS) entry which is preliminary data.</text>
</comment>
<dbReference type="InterPro" id="IPR015422">
    <property type="entry name" value="PyrdxlP-dep_Trfase_small"/>
</dbReference>
<feature type="active site" description="Proton acceptor" evidence="3">
    <location>
        <position position="205"/>
    </location>
</feature>
<comment type="similarity">
    <text evidence="2 5">Belongs to the DegT/DnrJ/EryC1 family.</text>
</comment>
<dbReference type="GO" id="GO:0000271">
    <property type="term" value="P:polysaccharide biosynthetic process"/>
    <property type="evidence" value="ECO:0007669"/>
    <property type="project" value="TreeGrafter"/>
</dbReference>
<dbReference type="EMBL" id="AOGK01000032">
    <property type="protein sequence ID" value="MDG5978169.1"/>
    <property type="molecule type" value="Genomic_DNA"/>
</dbReference>
<evidence type="ECO:0000256" key="5">
    <source>
        <dbReference type="RuleBase" id="RU004508"/>
    </source>
</evidence>
<dbReference type="InterPro" id="IPR000653">
    <property type="entry name" value="DegT/StrS_aminotransferase"/>
</dbReference>
<protein>
    <submittedName>
        <fullName evidence="6">Pleiotropic regulatory protein</fullName>
    </submittedName>
</protein>
<proteinExistence type="inferred from homology"/>
<dbReference type="InterPro" id="IPR015421">
    <property type="entry name" value="PyrdxlP-dep_Trfase_major"/>
</dbReference>
<evidence type="ECO:0000256" key="4">
    <source>
        <dbReference type="PIRSR" id="PIRSR000390-2"/>
    </source>
</evidence>
<dbReference type="GO" id="GO:0030170">
    <property type="term" value="F:pyridoxal phosphate binding"/>
    <property type="evidence" value="ECO:0007669"/>
    <property type="project" value="TreeGrafter"/>
</dbReference>
<dbReference type="Gene3D" id="3.90.1150.10">
    <property type="entry name" value="Aspartate Aminotransferase, domain 1"/>
    <property type="match status" value="1"/>
</dbReference>
<evidence type="ECO:0000256" key="2">
    <source>
        <dbReference type="ARBA" id="ARBA00037999"/>
    </source>
</evidence>
<keyword evidence="1 4" id="KW-0663">Pyridoxal phosphate</keyword>
<reference evidence="6" key="1">
    <citation type="submission" date="2013-01" db="EMBL/GenBank/DDBJ databases">
        <title>Genome draft of Hydrogenophaga taeniospiralis 2K1.</title>
        <authorList>
            <person name="Gomila M."/>
            <person name="Lalucat J."/>
        </authorList>
    </citation>
    <scope>NUCLEOTIDE SEQUENCE</scope>
    <source>
        <strain evidence="6">CCUG 15921</strain>
    </source>
</reference>
<dbReference type="GO" id="GO:0008483">
    <property type="term" value="F:transaminase activity"/>
    <property type="evidence" value="ECO:0007669"/>
    <property type="project" value="TreeGrafter"/>
</dbReference>
<dbReference type="PANTHER" id="PTHR30244">
    <property type="entry name" value="TRANSAMINASE"/>
    <property type="match status" value="1"/>
</dbReference>
<dbReference type="SUPFAM" id="SSF53383">
    <property type="entry name" value="PLP-dependent transferases"/>
    <property type="match status" value="1"/>
</dbReference>
<dbReference type="Proteomes" id="UP001152876">
    <property type="component" value="Unassembled WGS sequence"/>
</dbReference>
<dbReference type="InterPro" id="IPR015424">
    <property type="entry name" value="PyrdxlP-dep_Trfase"/>
</dbReference>
<evidence type="ECO:0000256" key="1">
    <source>
        <dbReference type="ARBA" id="ARBA00022898"/>
    </source>
</evidence>
<gene>
    <name evidence="6" type="ORF">H010_23144</name>
</gene>
<dbReference type="RefSeq" id="WP_084236367.1">
    <property type="nucleotide sequence ID" value="NZ_AOGK01000032.1"/>
</dbReference>
<organism evidence="6 7">
    <name type="scientific">Hydrogenophaga taeniospiralis CCUG 15921</name>
    <dbReference type="NCBI Taxonomy" id="1281780"/>
    <lineage>
        <taxon>Bacteria</taxon>
        <taxon>Pseudomonadati</taxon>
        <taxon>Pseudomonadota</taxon>
        <taxon>Betaproteobacteria</taxon>
        <taxon>Burkholderiales</taxon>
        <taxon>Comamonadaceae</taxon>
        <taxon>Hydrogenophaga</taxon>
    </lineage>
</organism>
<evidence type="ECO:0000256" key="3">
    <source>
        <dbReference type="PIRSR" id="PIRSR000390-1"/>
    </source>
</evidence>
<feature type="modified residue" description="N6-(pyridoxal phosphate)lysine" evidence="4">
    <location>
        <position position="205"/>
    </location>
</feature>